<accession>A0A0P1LNU0</accession>
<accession>A0A0P1LUM2</accession>
<accession>A0A0P1P9D1</accession>
<accession>A0A0P1NWN5</accession>
<organism evidence="1 2">
    <name type="scientific">Candidatus Kryptonium thompsonii</name>
    <dbReference type="NCBI Taxonomy" id="1633631"/>
    <lineage>
        <taxon>Bacteria</taxon>
        <taxon>Pseudomonadati</taxon>
        <taxon>Candidatus Kryptoniota</taxon>
        <taxon>Candidatus Kryptonium</taxon>
    </lineage>
</organism>
<protein>
    <recommendedName>
        <fullName evidence="3">PorV/PorQ family protein</fullName>
    </recommendedName>
</protein>
<dbReference type="OrthoDB" id="9809992at2"/>
<accession>A0A0N7MQM5</accession>
<reference evidence="1 2" key="1">
    <citation type="submission" date="2015-11" db="EMBL/GenBank/DDBJ databases">
        <authorList>
            <person name="Zhang Y."/>
            <person name="Guo Z."/>
        </authorList>
    </citation>
    <scope>NUCLEOTIDE SEQUENCE [LARGE SCALE GENOMIC DNA]</scope>
    <source>
        <strain evidence="1">JGI-4</strain>
    </source>
</reference>
<evidence type="ECO:0008006" key="3">
    <source>
        <dbReference type="Google" id="ProtNLM"/>
    </source>
</evidence>
<accession>A0A0N7MTM3</accession>
<name>A0A0N7MQM5_9BACT</name>
<dbReference type="EMBL" id="FAOP01000005">
    <property type="protein sequence ID" value="CUU06034.1"/>
    <property type="molecule type" value="Genomic_DNA"/>
</dbReference>
<sequence>MKKIAFLTVVIVFGFNFGFAGAFKDLGNGARAVSLGLSYVAIANNPYAMFYNPAGMTQIKKFGLATTYSRLYPFIQDEKLHYLTLSGVLPGFSIFDFGVGISHFKIGMWSENQVVLSVASGFKGLSVGGNLKFLRWSAVAPVGESNYSYFNFTFDAGAIFVWRDFINGSDLRFGMVLKNITQPSIAVNKSNDAKLPLEISGGVVYVSNSYNYLIGLGISKSEGDIKADIGVEILAFSSEFLKDRFEFILRGSGGAIVEGGRQSSLNSGFGIRYWKFKIDYVYVYQFEISDAGGSHKFSIEFNF</sequence>
<dbReference type="STRING" id="1633631.GCA_001442925_01408"/>
<gene>
    <name evidence="1" type="ORF">JGI4_01413</name>
</gene>
<dbReference type="AlphaFoldDB" id="A0A0N7MQM5"/>
<evidence type="ECO:0000313" key="2">
    <source>
        <dbReference type="Proteomes" id="UP000182011"/>
    </source>
</evidence>
<evidence type="ECO:0000313" key="1">
    <source>
        <dbReference type="EMBL" id="CUU06034.1"/>
    </source>
</evidence>
<accession>A0A0P1M367</accession>
<accession>A0A0S4N441</accession>
<proteinExistence type="predicted"/>
<dbReference type="Proteomes" id="UP000182011">
    <property type="component" value="Unassembled WGS sequence"/>
</dbReference>
<dbReference type="RefSeq" id="WP_075427422.1">
    <property type="nucleotide sequence ID" value="NZ_CZVL01000011.1"/>
</dbReference>
<dbReference type="Gene3D" id="2.40.160.60">
    <property type="entry name" value="Outer membrane protein transport protein (OMPP1/FadL/TodX)"/>
    <property type="match status" value="1"/>
</dbReference>